<evidence type="ECO:0008006" key="4">
    <source>
        <dbReference type="Google" id="ProtNLM"/>
    </source>
</evidence>
<keyword evidence="1" id="KW-0732">Signal</keyword>
<comment type="caution">
    <text evidence="2">The sequence shown here is derived from an EMBL/GenBank/DDBJ whole genome shotgun (WGS) entry which is preliminary data.</text>
</comment>
<feature type="signal peptide" evidence="1">
    <location>
        <begin position="1"/>
        <end position="20"/>
    </location>
</feature>
<reference evidence="2 3" key="1">
    <citation type="submission" date="2016-02" db="EMBL/GenBank/DDBJ databases">
        <title>Ulvibacter sp. LPB0005, isolated from Thais luteostoma.</title>
        <authorList>
            <person name="Shin S.-K."/>
            <person name="Yi H."/>
        </authorList>
    </citation>
    <scope>NUCLEOTIDE SEQUENCE [LARGE SCALE GENOMIC DNA]</scope>
    <source>
        <strain evidence="2 3">LPB0005</strain>
    </source>
</reference>
<name>A0A167EMV5_9FLAO</name>
<evidence type="ECO:0000256" key="1">
    <source>
        <dbReference type="SAM" id="SignalP"/>
    </source>
</evidence>
<keyword evidence="3" id="KW-1185">Reference proteome</keyword>
<dbReference type="STRING" id="1763537.ULVI_14550"/>
<evidence type="ECO:0000313" key="2">
    <source>
        <dbReference type="EMBL" id="OAB75695.1"/>
    </source>
</evidence>
<dbReference type="AlphaFoldDB" id="A0A167EMV5"/>
<dbReference type="PROSITE" id="PS51257">
    <property type="entry name" value="PROKAR_LIPOPROTEIN"/>
    <property type="match status" value="1"/>
</dbReference>
<dbReference type="Pfam" id="PF16148">
    <property type="entry name" value="DUF4856"/>
    <property type="match status" value="1"/>
</dbReference>
<dbReference type="EMBL" id="LRXL01000053">
    <property type="protein sequence ID" value="OAB75695.1"/>
    <property type="molecule type" value="Genomic_DNA"/>
</dbReference>
<dbReference type="InterPro" id="IPR032331">
    <property type="entry name" value="DUF4856"/>
</dbReference>
<feature type="chain" id="PRO_5007885883" description="DUF4856 domain-containing protein" evidence="1">
    <location>
        <begin position="21"/>
        <end position="406"/>
    </location>
</feature>
<protein>
    <recommendedName>
        <fullName evidence="4">DUF4856 domain-containing protein</fullName>
    </recommendedName>
</protein>
<dbReference type="RefSeq" id="WP_068593538.1">
    <property type="nucleotide sequence ID" value="NZ_LRXL01000053.1"/>
</dbReference>
<proteinExistence type="predicted"/>
<evidence type="ECO:0000313" key="3">
    <source>
        <dbReference type="Proteomes" id="UP000077013"/>
    </source>
</evidence>
<gene>
    <name evidence="2" type="ORF">ULVI_14550</name>
</gene>
<organism evidence="2 3">
    <name type="scientific">Cochleicola gelatinilyticus</name>
    <dbReference type="NCBI Taxonomy" id="1763537"/>
    <lineage>
        <taxon>Bacteria</taxon>
        <taxon>Pseudomonadati</taxon>
        <taxon>Bacteroidota</taxon>
        <taxon>Flavobacteriia</taxon>
        <taxon>Flavobacteriales</taxon>
        <taxon>Flavobacteriaceae</taxon>
        <taxon>Cochleicola</taxon>
    </lineage>
</organism>
<accession>A0A167EMV5</accession>
<dbReference type="Proteomes" id="UP000077013">
    <property type="component" value="Unassembled WGS sequence"/>
</dbReference>
<dbReference type="OrthoDB" id="5498726at2"/>
<sequence>MSKYLSLLFFSSVLFISCSSDDDTPPVEDSVEVPLTYSFERDGVSTVSFSGQTTRILMAGELVSAMRNFDTATETSLQNMFAHEEGAQDFSDSDLNTSDKSLRSKTAASFDYFSANTAESTAIKETFENYLTAQINEVFPNENTLAEPGVAGQIADGSSTRYVNAQGLEYNQAFAKSLIGALMADQMLNNYLSEEVLNEADNVSNNNNDITEEGKSYTTMEHKWDEAYGYIYGTSVNPANPNETIGEDDKFLNEYTGQVNRDSDFNTIADEIFEAFKLGRAAIVAKNYDVRDAQAAIIRQKISEVIAVRGIYYLQQAKNKIVAGNQTSAFHALSEAYGFVYSLRFTRNNTTGESFFDSVEVNDLINQLLDDNENGFWSLTPETIDSVSESIAAKFDFTVSQAGSVD</sequence>